<feature type="transmembrane region" description="Helical" evidence="1">
    <location>
        <begin position="265"/>
        <end position="287"/>
    </location>
</feature>
<sequence length="336" mass="38231">MESTHDHVRLNASELANLWTQYQNDSMSFLVISYFLEKVEDQDVREILEYAGGLSKSHVEKITKFLRQASYPVPKGFSEKDVNREAPPLFSDHLTLYYMYIMTLHGLTGYAAATGTSVRADQRSYFIQCNEEAMKLYDKIVEVMVQKGIFSRPPNLNAPSHIEFVNNQNYLNGWVGKQRPLNAIEIDGLFFNAQKLMVKIVLEVGFSQVTSSKELRKFFQRGEKLCQQQVEILDSILSKENLPAPRKWESEITNSTTAPFSNKLMLFHVVSLVSTAAGFYGAALSVVQRRDLAVQYARLIGQIGLYAEDGCNLLIKNGWLEQPPLTDDRENLARKK</sequence>
<evidence type="ECO:0000313" key="2">
    <source>
        <dbReference type="EMBL" id="WFT74337.1"/>
    </source>
</evidence>
<dbReference type="InterPro" id="IPR012347">
    <property type="entry name" value="Ferritin-like"/>
</dbReference>
<keyword evidence="3" id="KW-1185">Reference proteome</keyword>
<evidence type="ECO:0000256" key="1">
    <source>
        <dbReference type="SAM" id="Phobius"/>
    </source>
</evidence>
<name>A0ABY8IYA3_9BACI</name>
<keyword evidence="1" id="KW-0472">Membrane</keyword>
<organism evidence="2 3">
    <name type="scientific">Halobacillus naozhouensis</name>
    <dbReference type="NCBI Taxonomy" id="554880"/>
    <lineage>
        <taxon>Bacteria</taxon>
        <taxon>Bacillati</taxon>
        <taxon>Bacillota</taxon>
        <taxon>Bacilli</taxon>
        <taxon>Bacillales</taxon>
        <taxon>Bacillaceae</taxon>
        <taxon>Halobacillus</taxon>
    </lineage>
</organism>
<keyword evidence="1" id="KW-0812">Transmembrane</keyword>
<dbReference type="Gene3D" id="1.20.1260.10">
    <property type="match status" value="2"/>
</dbReference>
<dbReference type="Proteomes" id="UP001221597">
    <property type="component" value="Chromosome"/>
</dbReference>
<dbReference type="Pfam" id="PF11553">
    <property type="entry name" value="DUF3231"/>
    <property type="match status" value="2"/>
</dbReference>
<accession>A0ABY8IYA3</accession>
<dbReference type="InterPro" id="IPR021617">
    <property type="entry name" value="DUF3231"/>
</dbReference>
<proteinExistence type="predicted"/>
<keyword evidence="1" id="KW-1133">Transmembrane helix</keyword>
<protein>
    <submittedName>
        <fullName evidence="2">DUF3231 family protein</fullName>
    </submittedName>
</protein>
<gene>
    <name evidence="2" type="ORF">P9989_18560</name>
</gene>
<dbReference type="RefSeq" id="WP_283076336.1">
    <property type="nucleotide sequence ID" value="NZ_CP121671.1"/>
</dbReference>
<reference evidence="2 3" key="1">
    <citation type="submission" date="2023-04" db="EMBL/GenBank/DDBJ databases">
        <title>Genome sequence of Halobacillus naozhouensis KACC 21980.</title>
        <authorList>
            <person name="Kim S."/>
            <person name="Heo J."/>
            <person name="Kwon S.-W."/>
        </authorList>
    </citation>
    <scope>NUCLEOTIDE SEQUENCE [LARGE SCALE GENOMIC DNA]</scope>
    <source>
        <strain evidence="2 3">KCTC 13234</strain>
    </source>
</reference>
<dbReference type="EMBL" id="CP121671">
    <property type="protein sequence ID" value="WFT74337.1"/>
    <property type="molecule type" value="Genomic_DNA"/>
</dbReference>
<evidence type="ECO:0000313" key="3">
    <source>
        <dbReference type="Proteomes" id="UP001221597"/>
    </source>
</evidence>